<organism evidence="3 4">
    <name type="scientific">Spinacia oleracea</name>
    <name type="common">Spinach</name>
    <dbReference type="NCBI Taxonomy" id="3562"/>
    <lineage>
        <taxon>Eukaryota</taxon>
        <taxon>Viridiplantae</taxon>
        <taxon>Streptophyta</taxon>
        <taxon>Embryophyta</taxon>
        <taxon>Tracheophyta</taxon>
        <taxon>Spermatophyta</taxon>
        <taxon>Magnoliopsida</taxon>
        <taxon>eudicotyledons</taxon>
        <taxon>Gunneridae</taxon>
        <taxon>Pentapetalae</taxon>
        <taxon>Caryophyllales</taxon>
        <taxon>Chenopodiaceae</taxon>
        <taxon>Chenopodioideae</taxon>
        <taxon>Anserineae</taxon>
        <taxon>Spinacia</taxon>
    </lineage>
</organism>
<dbReference type="InterPro" id="IPR013201">
    <property type="entry name" value="Prot_inhib_I29"/>
</dbReference>
<accession>A0ABM3REV3</accession>
<dbReference type="SUPFAM" id="SSF54001">
    <property type="entry name" value="Cysteine proteinases"/>
    <property type="match status" value="1"/>
</dbReference>
<name>A0ABM3REV3_SPIOL</name>
<evidence type="ECO:0000256" key="1">
    <source>
        <dbReference type="SAM" id="SignalP"/>
    </source>
</evidence>
<protein>
    <submittedName>
        <fullName evidence="4">Vignain-like</fullName>
    </submittedName>
</protein>
<dbReference type="Gene3D" id="1.10.287.2250">
    <property type="match status" value="1"/>
</dbReference>
<keyword evidence="3" id="KW-1185">Reference proteome</keyword>
<dbReference type="InterPro" id="IPR038765">
    <property type="entry name" value="Papain-like_cys_pep_sf"/>
</dbReference>
<dbReference type="Proteomes" id="UP000813463">
    <property type="component" value="Chromosome 3"/>
</dbReference>
<evidence type="ECO:0000313" key="3">
    <source>
        <dbReference type="Proteomes" id="UP000813463"/>
    </source>
</evidence>
<dbReference type="SMART" id="SM00848">
    <property type="entry name" value="Inhibitor_I29"/>
    <property type="match status" value="1"/>
</dbReference>
<feature type="signal peptide" evidence="1">
    <location>
        <begin position="1"/>
        <end position="22"/>
    </location>
</feature>
<sequence length="128" mass="15239">MDNVKFLLVLLSSTLVLGLAESFDFYESDLGTCLWDLYERWRAHHTVSRDLQEKQKRFNVFKANVHHVHKVNKMDKPYKLKMNMYADMTNHEFIASYGSKITHYKMFHPRPVIEFMHGRFEDVPATID</sequence>
<feature type="domain" description="Cathepsin propeptide inhibitor" evidence="2">
    <location>
        <begin position="38"/>
        <end position="93"/>
    </location>
</feature>
<dbReference type="RefSeq" id="XP_056694145.1">
    <property type="nucleotide sequence ID" value="XM_056838167.1"/>
</dbReference>
<dbReference type="Pfam" id="PF08246">
    <property type="entry name" value="Inhibitor_I29"/>
    <property type="match status" value="1"/>
</dbReference>
<reference evidence="3" key="1">
    <citation type="journal article" date="2021" name="Nat. Commun.">
        <title>Genomic analyses provide insights into spinach domestication and the genetic basis of agronomic traits.</title>
        <authorList>
            <person name="Cai X."/>
            <person name="Sun X."/>
            <person name="Xu C."/>
            <person name="Sun H."/>
            <person name="Wang X."/>
            <person name="Ge C."/>
            <person name="Zhang Z."/>
            <person name="Wang Q."/>
            <person name="Fei Z."/>
            <person name="Jiao C."/>
            <person name="Wang Q."/>
        </authorList>
    </citation>
    <scope>NUCLEOTIDE SEQUENCE [LARGE SCALE GENOMIC DNA]</scope>
    <source>
        <strain evidence="3">cv. Varoflay</strain>
    </source>
</reference>
<reference evidence="4" key="2">
    <citation type="submission" date="2025-08" db="UniProtKB">
        <authorList>
            <consortium name="RefSeq"/>
        </authorList>
    </citation>
    <scope>IDENTIFICATION</scope>
    <source>
        <tissue evidence="4">Leaf</tissue>
    </source>
</reference>
<dbReference type="GeneID" id="110803877"/>
<gene>
    <name evidence="4" type="primary">LOC110803877</name>
</gene>
<keyword evidence="1" id="KW-0732">Signal</keyword>
<proteinExistence type="predicted"/>
<evidence type="ECO:0000313" key="4">
    <source>
        <dbReference type="RefSeq" id="XP_056694145.1"/>
    </source>
</evidence>
<evidence type="ECO:0000259" key="2">
    <source>
        <dbReference type="SMART" id="SM00848"/>
    </source>
</evidence>
<feature type="chain" id="PRO_5047081795" evidence="1">
    <location>
        <begin position="23"/>
        <end position="128"/>
    </location>
</feature>